<organism evidence="2 3">
    <name type="scientific">Paenibacillus suaedae</name>
    <dbReference type="NCBI Taxonomy" id="3077233"/>
    <lineage>
        <taxon>Bacteria</taxon>
        <taxon>Bacillati</taxon>
        <taxon>Bacillota</taxon>
        <taxon>Bacilli</taxon>
        <taxon>Bacillales</taxon>
        <taxon>Paenibacillaceae</taxon>
        <taxon>Paenibacillus</taxon>
    </lineage>
</organism>
<gene>
    <name evidence="2" type="ORF">RQP50_09620</name>
</gene>
<reference evidence="3" key="1">
    <citation type="submission" date="2023-09" db="EMBL/GenBank/DDBJ databases">
        <title>Paenibacillus sp. chi10 Genome sequencing and assembly.</title>
        <authorList>
            <person name="Kim I."/>
        </authorList>
    </citation>
    <scope>NUCLEOTIDE SEQUENCE [LARGE SCALE GENOMIC DNA]</scope>
    <source>
        <strain evidence="3">chi10</strain>
    </source>
</reference>
<sequence length="181" mass="20918">MKLESPRLLIRDLQRDDWLDVHAYASNPEVTKYMLWGPNSEADTKAYMEEQFEQQQTAERSHYEFGVILKDTNTFLGGCSIYPQGRNAEIGYCFNPDYHGNGYATEAAHALLRFGFETLNVHRIYATCRPANIASANVMRRIGMKQEGHLREHLWSKGMYHDSYLFSILECEYDYSNNPGS</sequence>
<dbReference type="GO" id="GO:0016747">
    <property type="term" value="F:acyltransferase activity, transferring groups other than amino-acyl groups"/>
    <property type="evidence" value="ECO:0007669"/>
    <property type="project" value="InterPro"/>
</dbReference>
<dbReference type="InterPro" id="IPR051531">
    <property type="entry name" value="N-acetyltransferase"/>
</dbReference>
<accession>A0AAJ2N3M9</accession>
<dbReference type="InterPro" id="IPR000182">
    <property type="entry name" value="GNAT_dom"/>
</dbReference>
<dbReference type="Gene3D" id="3.40.630.30">
    <property type="match status" value="1"/>
</dbReference>
<dbReference type="PROSITE" id="PS51186">
    <property type="entry name" value="GNAT"/>
    <property type="match status" value="1"/>
</dbReference>
<keyword evidence="3" id="KW-1185">Reference proteome</keyword>
<evidence type="ECO:0000313" key="3">
    <source>
        <dbReference type="Proteomes" id="UP001250538"/>
    </source>
</evidence>
<name>A0AAJ2N3M9_9BACL</name>
<comment type="caution">
    <text evidence="2">The sequence shown here is derived from an EMBL/GenBank/DDBJ whole genome shotgun (WGS) entry which is preliminary data.</text>
</comment>
<dbReference type="PANTHER" id="PTHR43792">
    <property type="entry name" value="GNAT FAMILY, PUTATIVE (AFU_ORTHOLOGUE AFUA_3G00765)-RELATED-RELATED"/>
    <property type="match status" value="1"/>
</dbReference>
<dbReference type="EMBL" id="JAVYAA010000002">
    <property type="protein sequence ID" value="MDT8976497.1"/>
    <property type="molecule type" value="Genomic_DNA"/>
</dbReference>
<dbReference type="RefSeq" id="WP_315745104.1">
    <property type="nucleotide sequence ID" value="NZ_JAVYAA010000002.1"/>
</dbReference>
<protein>
    <submittedName>
        <fullName evidence="2">GNAT family N-acetyltransferase</fullName>
    </submittedName>
</protein>
<proteinExistence type="predicted"/>
<evidence type="ECO:0000313" key="2">
    <source>
        <dbReference type="EMBL" id="MDT8976497.1"/>
    </source>
</evidence>
<evidence type="ECO:0000259" key="1">
    <source>
        <dbReference type="PROSITE" id="PS51186"/>
    </source>
</evidence>
<dbReference type="SUPFAM" id="SSF55729">
    <property type="entry name" value="Acyl-CoA N-acyltransferases (Nat)"/>
    <property type="match status" value="1"/>
</dbReference>
<dbReference type="Pfam" id="PF13302">
    <property type="entry name" value="Acetyltransf_3"/>
    <property type="match status" value="1"/>
</dbReference>
<dbReference type="PANTHER" id="PTHR43792:SF1">
    <property type="entry name" value="N-ACETYLTRANSFERASE DOMAIN-CONTAINING PROTEIN"/>
    <property type="match status" value="1"/>
</dbReference>
<dbReference type="InterPro" id="IPR016181">
    <property type="entry name" value="Acyl_CoA_acyltransferase"/>
</dbReference>
<feature type="domain" description="N-acetyltransferase" evidence="1">
    <location>
        <begin position="8"/>
        <end position="167"/>
    </location>
</feature>
<dbReference type="AlphaFoldDB" id="A0AAJ2N3M9"/>
<dbReference type="Proteomes" id="UP001250538">
    <property type="component" value="Unassembled WGS sequence"/>
</dbReference>